<accession>A0A9Q1K2C5</accession>
<proteinExistence type="predicted"/>
<evidence type="ECO:0000256" key="1">
    <source>
        <dbReference type="SAM" id="MobiDB-lite"/>
    </source>
</evidence>
<evidence type="ECO:0000313" key="3">
    <source>
        <dbReference type="Proteomes" id="UP001153076"/>
    </source>
</evidence>
<protein>
    <submittedName>
        <fullName evidence="2">Uncharacterized protein</fullName>
    </submittedName>
</protein>
<feature type="region of interest" description="Disordered" evidence="1">
    <location>
        <begin position="232"/>
        <end position="256"/>
    </location>
</feature>
<name>A0A9Q1K2C5_9CARY</name>
<reference evidence="2" key="1">
    <citation type="submission" date="2022-04" db="EMBL/GenBank/DDBJ databases">
        <title>Carnegiea gigantea Genome sequencing and assembly v2.</title>
        <authorList>
            <person name="Copetti D."/>
            <person name="Sanderson M.J."/>
            <person name="Burquez A."/>
            <person name="Wojciechowski M.F."/>
        </authorList>
    </citation>
    <scope>NUCLEOTIDE SEQUENCE</scope>
    <source>
        <strain evidence="2">SGP5-SGP5p</strain>
        <tissue evidence="2">Aerial part</tissue>
    </source>
</reference>
<comment type="caution">
    <text evidence="2">The sequence shown here is derived from an EMBL/GenBank/DDBJ whole genome shotgun (WGS) entry which is preliminary data.</text>
</comment>
<dbReference type="Proteomes" id="UP001153076">
    <property type="component" value="Unassembled WGS sequence"/>
</dbReference>
<organism evidence="2 3">
    <name type="scientific">Carnegiea gigantea</name>
    <dbReference type="NCBI Taxonomy" id="171969"/>
    <lineage>
        <taxon>Eukaryota</taxon>
        <taxon>Viridiplantae</taxon>
        <taxon>Streptophyta</taxon>
        <taxon>Embryophyta</taxon>
        <taxon>Tracheophyta</taxon>
        <taxon>Spermatophyta</taxon>
        <taxon>Magnoliopsida</taxon>
        <taxon>eudicotyledons</taxon>
        <taxon>Gunneridae</taxon>
        <taxon>Pentapetalae</taxon>
        <taxon>Caryophyllales</taxon>
        <taxon>Cactineae</taxon>
        <taxon>Cactaceae</taxon>
        <taxon>Cactoideae</taxon>
        <taxon>Echinocereeae</taxon>
        <taxon>Carnegiea</taxon>
    </lineage>
</organism>
<evidence type="ECO:0000313" key="2">
    <source>
        <dbReference type="EMBL" id="KAJ8435122.1"/>
    </source>
</evidence>
<dbReference type="AlphaFoldDB" id="A0A9Q1K2C5"/>
<sequence>MDMRMIFKGNDEHEYLYVVAIMVRRAFQLGMAPVYTAFLGFMGDETEGRNYDCSLEAGRATVTVCHIRRSNESELPTVVTNHTANKSGHGFISTPSLQLIVSALPLPTSPTLELLSRPLELLSRPLFLLDGLRSNQALEPNLLILSFPLIARHLLRCHLHQILRPDLTNQNLPSQLWEVSSSQPCQLPSLRLQPYSPVLPPSKVALLPIASEFDPPYSSPCAQQVHIPISSSHQFDHRHSFGTPQPKGRDHDNDLG</sequence>
<dbReference type="EMBL" id="JAKOGI010000431">
    <property type="protein sequence ID" value="KAJ8435122.1"/>
    <property type="molecule type" value="Genomic_DNA"/>
</dbReference>
<dbReference type="OrthoDB" id="941555at2759"/>
<gene>
    <name evidence="2" type="ORF">Cgig2_020765</name>
</gene>
<keyword evidence="3" id="KW-1185">Reference proteome</keyword>
<feature type="compositionally biased region" description="Basic and acidic residues" evidence="1">
    <location>
        <begin position="247"/>
        <end position="256"/>
    </location>
</feature>